<dbReference type="AlphaFoldDB" id="X1L4Z2"/>
<accession>X1L4Z2</accession>
<evidence type="ECO:0000313" key="1">
    <source>
        <dbReference type="EMBL" id="GAH89248.1"/>
    </source>
</evidence>
<organism evidence="1">
    <name type="scientific">marine sediment metagenome</name>
    <dbReference type="NCBI Taxonomy" id="412755"/>
    <lineage>
        <taxon>unclassified sequences</taxon>
        <taxon>metagenomes</taxon>
        <taxon>ecological metagenomes</taxon>
    </lineage>
</organism>
<gene>
    <name evidence="1" type="ORF">S03H2_56747</name>
</gene>
<comment type="caution">
    <text evidence="1">The sequence shown here is derived from an EMBL/GenBank/DDBJ whole genome shotgun (WGS) entry which is preliminary data.</text>
</comment>
<name>X1L4Z2_9ZZZZ</name>
<sequence>KNFFLYITSIYDYDIIKNYLPKDLRGVFISSNVDPYAEEYRMDKRFISTDLLDRGVPSYRVHASHPYVLLNTL</sequence>
<protein>
    <submittedName>
        <fullName evidence="1">Uncharacterized protein</fullName>
    </submittedName>
</protein>
<proteinExistence type="predicted"/>
<dbReference type="EMBL" id="BARU01036329">
    <property type="protein sequence ID" value="GAH89248.1"/>
    <property type="molecule type" value="Genomic_DNA"/>
</dbReference>
<reference evidence="1" key="1">
    <citation type="journal article" date="2014" name="Front. Microbiol.">
        <title>High frequency of phylogenetically diverse reductive dehalogenase-homologous genes in deep subseafloor sedimentary metagenomes.</title>
        <authorList>
            <person name="Kawai M."/>
            <person name="Futagami T."/>
            <person name="Toyoda A."/>
            <person name="Takaki Y."/>
            <person name="Nishi S."/>
            <person name="Hori S."/>
            <person name="Arai W."/>
            <person name="Tsubouchi T."/>
            <person name="Morono Y."/>
            <person name="Uchiyama I."/>
            <person name="Ito T."/>
            <person name="Fujiyama A."/>
            <person name="Inagaki F."/>
            <person name="Takami H."/>
        </authorList>
    </citation>
    <scope>NUCLEOTIDE SEQUENCE</scope>
    <source>
        <strain evidence="1">Expedition CK06-06</strain>
    </source>
</reference>
<feature type="non-terminal residue" evidence="1">
    <location>
        <position position="1"/>
    </location>
</feature>